<evidence type="ECO:0000313" key="1">
    <source>
        <dbReference type="EMBL" id="CAG8639257.1"/>
    </source>
</evidence>
<proteinExistence type="predicted"/>
<reference evidence="1" key="1">
    <citation type="submission" date="2021-06" db="EMBL/GenBank/DDBJ databases">
        <authorList>
            <person name="Kallberg Y."/>
            <person name="Tangrot J."/>
            <person name="Rosling A."/>
        </authorList>
    </citation>
    <scope>NUCLEOTIDE SEQUENCE</scope>
    <source>
        <strain evidence="1">28 12/20/2015</strain>
    </source>
</reference>
<accession>A0ACA9N8P5</accession>
<organism evidence="1 2">
    <name type="scientific">Cetraspora pellucida</name>
    <dbReference type="NCBI Taxonomy" id="1433469"/>
    <lineage>
        <taxon>Eukaryota</taxon>
        <taxon>Fungi</taxon>
        <taxon>Fungi incertae sedis</taxon>
        <taxon>Mucoromycota</taxon>
        <taxon>Glomeromycotina</taxon>
        <taxon>Glomeromycetes</taxon>
        <taxon>Diversisporales</taxon>
        <taxon>Gigasporaceae</taxon>
        <taxon>Cetraspora</taxon>
    </lineage>
</organism>
<feature type="non-terminal residue" evidence="1">
    <location>
        <position position="128"/>
    </location>
</feature>
<dbReference type="EMBL" id="CAJVPW010012849">
    <property type="protein sequence ID" value="CAG8639257.1"/>
    <property type="molecule type" value="Genomic_DNA"/>
</dbReference>
<dbReference type="Proteomes" id="UP000789366">
    <property type="component" value="Unassembled WGS sequence"/>
</dbReference>
<name>A0ACA9N8P5_9GLOM</name>
<protein>
    <submittedName>
        <fullName evidence="1">8093_t:CDS:1</fullName>
    </submittedName>
</protein>
<evidence type="ECO:0000313" key="2">
    <source>
        <dbReference type="Proteomes" id="UP000789366"/>
    </source>
</evidence>
<comment type="caution">
    <text evidence="1">The sequence shown here is derived from an EMBL/GenBank/DDBJ whole genome shotgun (WGS) entry which is preliminary data.</text>
</comment>
<sequence length="128" mass="14814">MNIHRLLDNSEDIYSHVAFNKESGENQEYNNQEAQNENKSVGSNFIFSGNLPAYDYFTSCDNQNSSDHTLSLPSFIRSYEFSPLPPPITSKENIYYEPREKLLLDGAELWSQFFRVENEMIITKSGRC</sequence>
<keyword evidence="2" id="KW-1185">Reference proteome</keyword>
<gene>
    <name evidence="1" type="ORF">SPELUC_LOCUS8501</name>
</gene>